<gene>
    <name evidence="4" type="ORF">EZV62_026096</name>
</gene>
<dbReference type="GO" id="GO:0004523">
    <property type="term" value="F:RNA-DNA hybrid ribonuclease activity"/>
    <property type="evidence" value="ECO:0007669"/>
    <property type="project" value="InterPro"/>
</dbReference>
<organism evidence="4 5">
    <name type="scientific">Acer yangbiense</name>
    <dbReference type="NCBI Taxonomy" id="1000413"/>
    <lineage>
        <taxon>Eukaryota</taxon>
        <taxon>Viridiplantae</taxon>
        <taxon>Streptophyta</taxon>
        <taxon>Embryophyta</taxon>
        <taxon>Tracheophyta</taxon>
        <taxon>Spermatophyta</taxon>
        <taxon>Magnoliopsida</taxon>
        <taxon>eudicotyledons</taxon>
        <taxon>Gunneridae</taxon>
        <taxon>Pentapetalae</taxon>
        <taxon>rosids</taxon>
        <taxon>malvids</taxon>
        <taxon>Sapindales</taxon>
        <taxon>Sapindaceae</taxon>
        <taxon>Hippocastanoideae</taxon>
        <taxon>Acereae</taxon>
        <taxon>Acer</taxon>
    </lineage>
</organism>
<sequence>MGMFIFKGTQTQSLAQVDGDVSAGNGSISKCPLDKPTKDAKADTIHADIVKATTKMKVRKNPADVAMGVNQGNGNTGESNSAARAEMGRAGTEAQQGKLEGSKYDSLLGKQGLVDGGVPDDKKQRNVLRTVVHCTAELSKWYAGNRRELNRDIKAKQPVGTVRVGIIVRDWTGSVLGSSAQTISAGFSPLVAEAIALLRGLCFARDVGLWPCLVELDALSVVNLILDNGPLPCSEIGFVIQDIKNIIAGCPDCKVAFAPRLANLAAHSLAKFGLTIERDGFWLEDCPPEIFSAVLGDCPSLMHNGTTPIPPYHDPVSSPAYVPVVIQSNLYYTAENLFIIFFVIWFLGNCLFGELTCKDQVFACKVQRAVRSLLSNGNALKTVVLERFRVANPMMLRPVVFSRFQSASSAHMEEHGFESTRIADE</sequence>
<dbReference type="InterPro" id="IPR002156">
    <property type="entry name" value="RNaseH_domain"/>
</dbReference>
<dbReference type="GO" id="GO:0003676">
    <property type="term" value="F:nucleic acid binding"/>
    <property type="evidence" value="ECO:0007669"/>
    <property type="project" value="InterPro"/>
</dbReference>
<keyword evidence="2" id="KW-0472">Membrane</keyword>
<proteinExistence type="predicted"/>
<comment type="caution">
    <text evidence="4">The sequence shown here is derived from an EMBL/GenBank/DDBJ whole genome shotgun (WGS) entry which is preliminary data.</text>
</comment>
<dbReference type="InterPro" id="IPR044730">
    <property type="entry name" value="RNase_H-like_dom_plant"/>
</dbReference>
<evidence type="ECO:0000313" key="5">
    <source>
        <dbReference type="Proteomes" id="UP000323000"/>
    </source>
</evidence>
<feature type="region of interest" description="Disordered" evidence="1">
    <location>
        <begin position="65"/>
        <end position="94"/>
    </location>
</feature>
<evidence type="ECO:0000256" key="2">
    <source>
        <dbReference type="SAM" id="Phobius"/>
    </source>
</evidence>
<feature type="compositionally biased region" description="Polar residues" evidence="1">
    <location>
        <begin position="70"/>
        <end position="82"/>
    </location>
</feature>
<dbReference type="OrthoDB" id="993362at2759"/>
<keyword evidence="2" id="KW-1133">Transmembrane helix</keyword>
<evidence type="ECO:0000256" key="1">
    <source>
        <dbReference type="SAM" id="MobiDB-lite"/>
    </source>
</evidence>
<dbReference type="InterPro" id="IPR052929">
    <property type="entry name" value="RNase_H-like_EbsB-rel"/>
</dbReference>
<dbReference type="Proteomes" id="UP000323000">
    <property type="component" value="Chromosome 13"/>
</dbReference>
<dbReference type="PANTHER" id="PTHR47074:SF48">
    <property type="entry name" value="POLYNUCLEOTIDYL TRANSFERASE, RIBONUCLEASE H-LIKE SUPERFAMILY PROTEIN"/>
    <property type="match status" value="1"/>
</dbReference>
<feature type="domain" description="RNase H type-1" evidence="3">
    <location>
        <begin position="163"/>
        <end position="272"/>
    </location>
</feature>
<feature type="transmembrane region" description="Helical" evidence="2">
    <location>
        <begin position="330"/>
        <end position="352"/>
    </location>
</feature>
<reference evidence="5" key="1">
    <citation type="journal article" date="2019" name="Gigascience">
        <title>De novo genome assembly of the endangered Acer yangbiense, a plant species with extremely small populations endemic to Yunnan Province, China.</title>
        <authorList>
            <person name="Yang J."/>
            <person name="Wariss H.M."/>
            <person name="Tao L."/>
            <person name="Zhang R."/>
            <person name="Yun Q."/>
            <person name="Hollingsworth P."/>
            <person name="Dao Z."/>
            <person name="Luo G."/>
            <person name="Guo H."/>
            <person name="Ma Y."/>
            <person name="Sun W."/>
        </authorList>
    </citation>
    <scope>NUCLEOTIDE SEQUENCE [LARGE SCALE GENOMIC DNA]</scope>
    <source>
        <strain evidence="5">cv. Malutang</strain>
    </source>
</reference>
<dbReference type="Pfam" id="PF13456">
    <property type="entry name" value="RVT_3"/>
    <property type="match status" value="1"/>
</dbReference>
<dbReference type="EMBL" id="VAHF01000013">
    <property type="protein sequence ID" value="TXG46802.1"/>
    <property type="molecule type" value="Genomic_DNA"/>
</dbReference>
<accession>A0A5C7GR57</accession>
<name>A0A5C7GR57_9ROSI</name>
<keyword evidence="5" id="KW-1185">Reference proteome</keyword>
<evidence type="ECO:0000259" key="3">
    <source>
        <dbReference type="Pfam" id="PF13456"/>
    </source>
</evidence>
<dbReference type="Gene3D" id="3.30.420.10">
    <property type="entry name" value="Ribonuclease H-like superfamily/Ribonuclease H"/>
    <property type="match status" value="1"/>
</dbReference>
<evidence type="ECO:0000313" key="4">
    <source>
        <dbReference type="EMBL" id="TXG46802.1"/>
    </source>
</evidence>
<dbReference type="InterPro" id="IPR036397">
    <property type="entry name" value="RNaseH_sf"/>
</dbReference>
<dbReference type="AlphaFoldDB" id="A0A5C7GR57"/>
<protein>
    <recommendedName>
        <fullName evidence="3">RNase H type-1 domain-containing protein</fullName>
    </recommendedName>
</protein>
<dbReference type="CDD" id="cd06222">
    <property type="entry name" value="RNase_H_like"/>
    <property type="match status" value="1"/>
</dbReference>
<dbReference type="PANTHER" id="PTHR47074">
    <property type="entry name" value="BNAC02G40300D PROTEIN"/>
    <property type="match status" value="1"/>
</dbReference>
<keyword evidence="2" id="KW-0812">Transmembrane</keyword>